<dbReference type="Pfam" id="PF01915">
    <property type="entry name" value="Glyco_hydro_3_C"/>
    <property type="match status" value="1"/>
</dbReference>
<name>A0A261G207_9BIFI</name>
<dbReference type="AlphaFoldDB" id="A0A261G207"/>
<dbReference type="OrthoDB" id="3187562at2"/>
<feature type="domain" description="Fibronectin type III-like" evidence="4">
    <location>
        <begin position="419"/>
        <end position="497"/>
    </location>
</feature>
<dbReference type="InterPro" id="IPR001764">
    <property type="entry name" value="Glyco_hydro_3_N"/>
</dbReference>
<keyword evidence="3" id="KW-1133">Transmembrane helix</keyword>
<proteinExistence type="inferred from homology"/>
<comment type="similarity">
    <text evidence="1">Belongs to the glycosyl hydrolase 3 family.</text>
</comment>
<dbReference type="SUPFAM" id="SSF52279">
    <property type="entry name" value="Beta-D-glucan exohydrolase, C-terminal domain"/>
    <property type="match status" value="1"/>
</dbReference>
<protein>
    <submittedName>
        <fullName evidence="5">Beta-glucosidase</fullName>
    </submittedName>
    <submittedName>
        <fullName evidence="6">Glycoside hydrolase family 3 C-terminal domain-containing protein</fullName>
    </submittedName>
</protein>
<evidence type="ECO:0000313" key="7">
    <source>
        <dbReference type="Proteomes" id="UP000216057"/>
    </source>
</evidence>
<evidence type="ECO:0000256" key="2">
    <source>
        <dbReference type="ARBA" id="ARBA00022801"/>
    </source>
</evidence>
<dbReference type="RefSeq" id="WP_094637522.1">
    <property type="nucleotide sequence ID" value="NZ_CP062938.1"/>
</dbReference>
<dbReference type="PRINTS" id="PR00133">
    <property type="entry name" value="GLHYDRLASE3"/>
</dbReference>
<sequence length="1039" mass="113124">MNGKTLALVGRIVKTVVSVLLAVVLAIAMMLVNSLVPQYSKMGNSFIGGINQHFDNSAVDTTNVDLDYNKADYDSESIKAAEDEMAEQIAGEGTVLLKNDDQTLPIERSRTLSFFGASSAGGPSTMSSAGFGGGATVTSVFSEDGFSVNQTLADYYENGNGKDYGLASGSISFGDDEDFSINEAPLSALESEAGLLDSAEGTLPVFVFSRVAGEGRDMPRSMVNHADNPEDQAKTYLEPDSTELELLDYLNSNFDEVVLLVKSNATLDLDWVADYPNIKAIVYSQEFTTALPKIFAGDINPSGRTVDTYATDALASPAAQNFGDYQYVDENGELTKYNYVTYEEGIYVGYKYYETRYEDAVLGQGNAGDYDYATEVLYPFGYGLSYTEFEWSDYELTRDGDEFTAEVTVTNTGDVAGKDVVELYTQSPYTGYDKANKVEKPSVALVGYGKTDELAPGESQTVTVTFDKEQLKSYDYTTAKTYIFDAGDYRITAASDAHAAINNILADKGMTAADGVVGEVGDPAFVETYTAENTDVDVTTYANDSDTDAEVTNLFDDAAGDATYLTRNDWVGTFPTHDGEASDVVSTWGNEVNGENADGTPASYLWVKTASDELLAQLDGTDSGTPIDRDSITDTPVYGEENGLSLIDMRGLDFDDAQWDDLLDQLSEEDYESLLLDAGYGVNAIESVGKPFNIDADSAAGLVYGGTGKTFPVVMMLAQTWNQELAEDYGEMIGNEALLGGADGWYAPSMNIHRTPFSGRNGEYYSEDAFLSGTVASREVYGAATKGVYAYIKHYALNDQENHRGDREGQYGLATWSNEQAIREIYLKPFEMCMKVDDVELNYVQRNADGTYENATRTTPASKAVMSAFNRIGATWTGGSYSLIGGVLRNEWGFQGMVITDNANTGVFMNGYQMWEAGADTKLTQQVIDPTGYEPDWTDSATYKYARDAAHRVLYTVANSKAMNGAMPGSELKQGMYTITVVQIVINVVLALLIALLLFFSVWRWLPKTIARKAARKQARRDRKAAKKAARLAKAEAAQ</sequence>
<dbReference type="Gene3D" id="3.40.50.1700">
    <property type="entry name" value="Glycoside hydrolase family 3 C-terminal domain"/>
    <property type="match status" value="1"/>
</dbReference>
<feature type="transmembrane region" description="Helical" evidence="3">
    <location>
        <begin position="984"/>
        <end position="1006"/>
    </location>
</feature>
<keyword evidence="8" id="KW-1185">Reference proteome</keyword>
<dbReference type="GO" id="GO:0004553">
    <property type="term" value="F:hydrolase activity, hydrolyzing O-glycosyl compounds"/>
    <property type="evidence" value="ECO:0007669"/>
    <property type="project" value="InterPro"/>
</dbReference>
<dbReference type="InterPro" id="IPR050288">
    <property type="entry name" value="Cellulose_deg_GH3"/>
</dbReference>
<reference evidence="6 8" key="2">
    <citation type="submission" date="2020-10" db="EMBL/GenBank/DDBJ databases">
        <title>Genome sequencing of Bifidobacterium eulemuris_DSMZ_100216.</title>
        <authorList>
            <person name="Kim J."/>
        </authorList>
    </citation>
    <scope>NUCLEOTIDE SEQUENCE [LARGE SCALE GENOMIC DNA]</scope>
    <source>
        <strain evidence="6 8">DSM 100216</strain>
    </source>
</reference>
<dbReference type="EMBL" id="CP062938">
    <property type="protein sequence ID" value="QOL32310.1"/>
    <property type="molecule type" value="Genomic_DNA"/>
</dbReference>
<dbReference type="GO" id="GO:0005975">
    <property type="term" value="P:carbohydrate metabolic process"/>
    <property type="evidence" value="ECO:0007669"/>
    <property type="project" value="InterPro"/>
</dbReference>
<evidence type="ECO:0000313" key="8">
    <source>
        <dbReference type="Proteomes" id="UP000593943"/>
    </source>
</evidence>
<gene>
    <name evidence="6" type="ORF">BE0216_07465</name>
    <name evidence="5" type="ORF">BEUL_2018</name>
</gene>
<dbReference type="KEGG" id="beu:BE0216_07465"/>
<evidence type="ECO:0000259" key="4">
    <source>
        <dbReference type="SMART" id="SM01217"/>
    </source>
</evidence>
<dbReference type="Proteomes" id="UP000593943">
    <property type="component" value="Chromosome"/>
</dbReference>
<dbReference type="InterPro" id="IPR036962">
    <property type="entry name" value="Glyco_hydro_3_N_sf"/>
</dbReference>
<keyword evidence="3" id="KW-0812">Transmembrane</keyword>
<dbReference type="Gene3D" id="3.20.20.300">
    <property type="entry name" value="Glycoside hydrolase, family 3, N-terminal domain"/>
    <property type="match status" value="1"/>
</dbReference>
<keyword evidence="2 6" id="KW-0378">Hydrolase</keyword>
<dbReference type="Pfam" id="PF14310">
    <property type="entry name" value="Fn3-like"/>
    <property type="match status" value="1"/>
</dbReference>
<accession>A0A261G207</accession>
<dbReference type="EMBL" id="MWWZ01000012">
    <property type="protein sequence ID" value="OZG65275.1"/>
    <property type="molecule type" value="Genomic_DNA"/>
</dbReference>
<dbReference type="InterPro" id="IPR017853">
    <property type="entry name" value="GH"/>
</dbReference>
<dbReference type="Gene3D" id="2.60.40.10">
    <property type="entry name" value="Immunoglobulins"/>
    <property type="match status" value="1"/>
</dbReference>
<organism evidence="5 7">
    <name type="scientific">Bifidobacterium eulemuris</name>
    <dbReference type="NCBI Taxonomy" id="1765219"/>
    <lineage>
        <taxon>Bacteria</taxon>
        <taxon>Bacillati</taxon>
        <taxon>Actinomycetota</taxon>
        <taxon>Actinomycetes</taxon>
        <taxon>Bifidobacteriales</taxon>
        <taxon>Bifidobacteriaceae</taxon>
        <taxon>Bifidobacterium</taxon>
    </lineage>
</organism>
<evidence type="ECO:0000313" key="6">
    <source>
        <dbReference type="EMBL" id="QOL32310.1"/>
    </source>
</evidence>
<evidence type="ECO:0000256" key="1">
    <source>
        <dbReference type="ARBA" id="ARBA00005336"/>
    </source>
</evidence>
<dbReference type="SMART" id="SM01217">
    <property type="entry name" value="Fn3_like"/>
    <property type="match status" value="1"/>
</dbReference>
<reference evidence="5 7" key="1">
    <citation type="journal article" date="2017" name="BMC Genomics">
        <title>Comparative genomic and phylogenomic analyses of the Bifidobacteriaceae family.</title>
        <authorList>
            <person name="Lugli G.A."/>
            <person name="Milani C."/>
            <person name="Turroni F."/>
            <person name="Duranti S."/>
            <person name="Mancabelli L."/>
            <person name="Mangifesta M."/>
            <person name="Ferrario C."/>
            <person name="Modesto M."/>
            <person name="Mattarelli P."/>
            <person name="Jiri K."/>
            <person name="van Sinderen D."/>
            <person name="Ventura M."/>
        </authorList>
    </citation>
    <scope>NUCLEOTIDE SEQUENCE [LARGE SCALE GENOMIC DNA]</scope>
    <source>
        <strain evidence="5 7">DSM 100216</strain>
    </source>
</reference>
<evidence type="ECO:0000256" key="3">
    <source>
        <dbReference type="SAM" id="Phobius"/>
    </source>
</evidence>
<dbReference type="InterPro" id="IPR036881">
    <property type="entry name" value="Glyco_hydro_3_C_sf"/>
</dbReference>
<dbReference type="PANTHER" id="PTHR42715">
    <property type="entry name" value="BETA-GLUCOSIDASE"/>
    <property type="match status" value="1"/>
</dbReference>
<feature type="transmembrane region" description="Helical" evidence="3">
    <location>
        <begin position="12"/>
        <end position="32"/>
    </location>
</feature>
<dbReference type="InterPro" id="IPR002772">
    <property type="entry name" value="Glyco_hydro_3_C"/>
</dbReference>
<dbReference type="Proteomes" id="UP000216057">
    <property type="component" value="Unassembled WGS sequence"/>
</dbReference>
<dbReference type="Pfam" id="PF00933">
    <property type="entry name" value="Glyco_hydro_3"/>
    <property type="match status" value="1"/>
</dbReference>
<dbReference type="PANTHER" id="PTHR42715:SF10">
    <property type="entry name" value="BETA-GLUCOSIDASE"/>
    <property type="match status" value="1"/>
</dbReference>
<dbReference type="SUPFAM" id="SSF51445">
    <property type="entry name" value="(Trans)glycosidases"/>
    <property type="match status" value="1"/>
</dbReference>
<dbReference type="InterPro" id="IPR026891">
    <property type="entry name" value="Fn3-like"/>
</dbReference>
<dbReference type="InterPro" id="IPR013783">
    <property type="entry name" value="Ig-like_fold"/>
</dbReference>
<keyword evidence="3" id="KW-0472">Membrane</keyword>
<evidence type="ECO:0000313" key="5">
    <source>
        <dbReference type="EMBL" id="OZG65275.1"/>
    </source>
</evidence>